<evidence type="ECO:0000313" key="2">
    <source>
        <dbReference type="Proteomes" id="UP000094329"/>
    </source>
</evidence>
<protein>
    <recommendedName>
        <fullName evidence="3">Antitoxin</fullName>
    </recommendedName>
</protein>
<proteinExistence type="predicted"/>
<keyword evidence="2" id="KW-1185">Reference proteome</keyword>
<comment type="caution">
    <text evidence="1">The sequence shown here is derived from an EMBL/GenBank/DDBJ whole genome shotgun (WGS) entry which is preliminary data.</text>
</comment>
<gene>
    <name evidence="1" type="ORF">BGC07_16550</name>
</gene>
<accession>A0ABX3A193</accession>
<sequence length="63" mass="7286">MCQAYQHAKRQQAKVTNKAGEVLLTISVSELQKNLKQIVNMLDRGVFIEIQKRNRKIAMLVPY</sequence>
<dbReference type="EMBL" id="MDTU01000003">
    <property type="protein sequence ID" value="ODN41436.1"/>
    <property type="molecule type" value="Genomic_DNA"/>
</dbReference>
<name>A0ABX3A193_9GAMM</name>
<evidence type="ECO:0008006" key="3">
    <source>
        <dbReference type="Google" id="ProtNLM"/>
    </source>
</evidence>
<reference evidence="1 2" key="1">
    <citation type="submission" date="2016-08" db="EMBL/GenBank/DDBJ databases">
        <title>Draft genome sequence of Candidatus Piscirickettsia litoralis, from seawater.</title>
        <authorList>
            <person name="Wan X."/>
            <person name="Lee A.J."/>
            <person name="Hou S."/>
            <person name="Donachie S.P."/>
        </authorList>
    </citation>
    <scope>NUCLEOTIDE SEQUENCE [LARGE SCALE GENOMIC DNA]</scope>
    <source>
        <strain evidence="1 2">Y2</strain>
    </source>
</reference>
<organism evidence="1 2">
    <name type="scientific">Piscirickettsia litoralis</name>
    <dbReference type="NCBI Taxonomy" id="1891921"/>
    <lineage>
        <taxon>Bacteria</taxon>
        <taxon>Pseudomonadati</taxon>
        <taxon>Pseudomonadota</taxon>
        <taxon>Gammaproteobacteria</taxon>
        <taxon>Thiotrichales</taxon>
        <taxon>Piscirickettsiaceae</taxon>
        <taxon>Piscirickettsia</taxon>
    </lineage>
</organism>
<evidence type="ECO:0000313" key="1">
    <source>
        <dbReference type="EMBL" id="ODN41436.1"/>
    </source>
</evidence>
<dbReference type="Proteomes" id="UP000094329">
    <property type="component" value="Unassembled WGS sequence"/>
</dbReference>